<dbReference type="EMBL" id="CP098400">
    <property type="protein sequence ID" value="URW79105.1"/>
    <property type="molecule type" value="Genomic_DNA"/>
</dbReference>
<feature type="transmembrane region" description="Helical" evidence="1">
    <location>
        <begin position="50"/>
        <end position="67"/>
    </location>
</feature>
<gene>
    <name evidence="4" type="ORF">M9189_05945</name>
    <name evidence="2" type="ORF">M9189_09575</name>
    <name evidence="3" type="ORF">M9189_09595</name>
</gene>
<dbReference type="EMBL" id="CP098400">
    <property type="protein sequence ID" value="URW79101.1"/>
    <property type="molecule type" value="Genomic_DNA"/>
</dbReference>
<dbReference type="EMBL" id="CP098400">
    <property type="protein sequence ID" value="URW80891.1"/>
    <property type="molecule type" value="Genomic_DNA"/>
</dbReference>
<keyword evidence="1" id="KW-0812">Transmembrane</keyword>
<dbReference type="RefSeq" id="WP_250722721.1">
    <property type="nucleotide sequence ID" value="NZ_CP098400.1"/>
</dbReference>
<reference evidence="2" key="2">
    <citation type="submission" date="2022-06" db="EMBL/GenBank/DDBJ databases">
        <title>Xiashengella guii gen. nov. sp. nov., a bacterium isolated form anaerobic digestion tank.</title>
        <authorList>
            <person name="Huang H."/>
        </authorList>
    </citation>
    <scope>NUCLEOTIDE SEQUENCE</scope>
    <source>
        <strain evidence="2">Ai-910</strain>
    </source>
</reference>
<evidence type="ECO:0000313" key="4">
    <source>
        <dbReference type="EMBL" id="URW80891.1"/>
    </source>
</evidence>
<dbReference type="Proteomes" id="UP001056426">
    <property type="component" value="Chromosome"/>
</dbReference>
<keyword evidence="1" id="KW-1133">Transmembrane helix</keyword>
<protein>
    <submittedName>
        <fullName evidence="2">Uncharacterized protein</fullName>
    </submittedName>
</protein>
<dbReference type="KEGG" id="alkq:M9189_09575"/>
<dbReference type="KEGG" id="alkq:M9189_09595"/>
<evidence type="ECO:0000313" key="5">
    <source>
        <dbReference type="Proteomes" id="UP001056426"/>
    </source>
</evidence>
<evidence type="ECO:0000256" key="1">
    <source>
        <dbReference type="SAM" id="Phobius"/>
    </source>
</evidence>
<dbReference type="KEGG" id="alkq:M9189_05945"/>
<keyword evidence="1" id="KW-0472">Membrane</keyword>
<accession>A0A9J6ZN03</accession>
<evidence type="ECO:0000313" key="2">
    <source>
        <dbReference type="EMBL" id="URW79101.1"/>
    </source>
</evidence>
<feature type="transmembrane region" description="Helical" evidence="1">
    <location>
        <begin position="21"/>
        <end position="38"/>
    </location>
</feature>
<keyword evidence="5" id="KW-1185">Reference proteome</keyword>
<sequence>MKEAYIQLYDRNENSIKFFRALSVLLFAIGTIGLIFKFSRWHMQLFELSLWHNLFLMIQGIAMYFLSNSNLKFKRYFISWNNYEISYHFPKNKHPEKFRIDEIKALKIIDNEINILLKTDETKTINLNYTFLPKRSLIREYFESLEMNLA</sequence>
<organism evidence="2 5">
    <name type="scientific">Xiashengella succiniciproducens</name>
    <dbReference type="NCBI Taxonomy" id="2949635"/>
    <lineage>
        <taxon>Bacteria</taxon>
        <taxon>Pseudomonadati</taxon>
        <taxon>Bacteroidota</taxon>
        <taxon>Bacteroidia</taxon>
        <taxon>Marinilabiliales</taxon>
        <taxon>Marinilabiliaceae</taxon>
        <taxon>Xiashengella</taxon>
    </lineage>
</organism>
<proteinExistence type="predicted"/>
<name>A0A9J6ZN03_9BACT</name>
<evidence type="ECO:0000313" key="3">
    <source>
        <dbReference type="EMBL" id="URW79105.1"/>
    </source>
</evidence>
<dbReference type="AlphaFoldDB" id="A0A9J6ZN03"/>
<reference evidence="2" key="1">
    <citation type="submission" date="2022-05" db="EMBL/GenBank/DDBJ databases">
        <authorList>
            <person name="Sun X."/>
        </authorList>
    </citation>
    <scope>NUCLEOTIDE SEQUENCE</scope>
    <source>
        <strain evidence="2">Ai-910</strain>
    </source>
</reference>